<dbReference type="EMBL" id="JANSHE010005837">
    <property type="protein sequence ID" value="KAJ2969122.1"/>
    <property type="molecule type" value="Genomic_DNA"/>
</dbReference>
<protein>
    <submittedName>
        <fullName evidence="1">Uncharacterized protein</fullName>
    </submittedName>
</protein>
<comment type="caution">
    <text evidence="1">The sequence shown here is derived from an EMBL/GenBank/DDBJ whole genome shotgun (WGS) entry which is preliminary data.</text>
</comment>
<reference evidence="1" key="1">
    <citation type="submission" date="2022-08" db="EMBL/GenBank/DDBJ databases">
        <title>Genome Sequence of Pycnoporus sanguineus.</title>
        <authorList>
            <person name="Buettner E."/>
        </authorList>
    </citation>
    <scope>NUCLEOTIDE SEQUENCE</scope>
    <source>
        <strain evidence="1">CG-C14</strain>
    </source>
</reference>
<organism evidence="1 2">
    <name type="scientific">Trametes sanguinea</name>
    <dbReference type="NCBI Taxonomy" id="158606"/>
    <lineage>
        <taxon>Eukaryota</taxon>
        <taxon>Fungi</taxon>
        <taxon>Dikarya</taxon>
        <taxon>Basidiomycota</taxon>
        <taxon>Agaricomycotina</taxon>
        <taxon>Agaricomycetes</taxon>
        <taxon>Polyporales</taxon>
        <taxon>Polyporaceae</taxon>
        <taxon>Trametes</taxon>
    </lineage>
</organism>
<sequence length="174" mass="20140">MNIAMAPLLSTLSKGISPTLQWPVKFCLYNAAAAYILSIITGNVSQVDRVWTFLPTIYTAYYALLPLWPNTPRLFFFPYVPETVHPDLVQRFSPRALLMFGLVFIWMCRLTYNTWRRGLFNPNDEDYRWAILRQKIPTWLFQVFNLTFIDSSIHTKHHPLPAGLADPDCRCPAA</sequence>
<keyword evidence="2" id="KW-1185">Reference proteome</keyword>
<evidence type="ECO:0000313" key="2">
    <source>
        <dbReference type="Proteomes" id="UP001144978"/>
    </source>
</evidence>
<name>A0ACC1MR36_9APHY</name>
<gene>
    <name evidence="1" type="ORF">NUW54_g13036</name>
</gene>
<accession>A0ACC1MR36</accession>
<dbReference type="Proteomes" id="UP001144978">
    <property type="component" value="Unassembled WGS sequence"/>
</dbReference>
<evidence type="ECO:0000313" key="1">
    <source>
        <dbReference type="EMBL" id="KAJ2969122.1"/>
    </source>
</evidence>
<proteinExistence type="predicted"/>